<protein>
    <submittedName>
        <fullName evidence="3">Uncharacterized protein</fullName>
    </submittedName>
</protein>
<dbReference type="AlphaFoldDB" id="H2XKW1"/>
<organism evidence="3 4">
    <name type="scientific">Ciona intestinalis</name>
    <name type="common">Transparent sea squirt</name>
    <name type="synonym">Ascidia intestinalis</name>
    <dbReference type="NCBI Taxonomy" id="7719"/>
    <lineage>
        <taxon>Eukaryota</taxon>
        <taxon>Metazoa</taxon>
        <taxon>Chordata</taxon>
        <taxon>Tunicata</taxon>
        <taxon>Ascidiacea</taxon>
        <taxon>Phlebobranchia</taxon>
        <taxon>Cionidae</taxon>
        <taxon>Ciona</taxon>
    </lineage>
</organism>
<dbReference type="Pfam" id="PF01344">
    <property type="entry name" value="Kelch_1"/>
    <property type="match status" value="1"/>
</dbReference>
<dbReference type="InParanoid" id="H2XKW1"/>
<evidence type="ECO:0000256" key="1">
    <source>
        <dbReference type="ARBA" id="ARBA00022441"/>
    </source>
</evidence>
<accession>H2XKW1</accession>
<dbReference type="Ensembl" id="ENSCINT00000036459.1">
    <property type="protein sequence ID" value="ENSCINP00000030293.1"/>
    <property type="gene ID" value="ENSCING00000017900.1"/>
</dbReference>
<name>H2XKW1_CIOIN</name>
<dbReference type="EMBL" id="EAAA01000851">
    <property type="status" value="NOT_ANNOTATED_CDS"/>
    <property type="molecule type" value="Genomic_DNA"/>
</dbReference>
<dbReference type="PANTHER" id="PTHR46344:SF27">
    <property type="entry name" value="KELCH REPEAT SUPERFAMILY PROTEIN"/>
    <property type="match status" value="1"/>
</dbReference>
<dbReference type="HOGENOM" id="CLU_004253_10_6_1"/>
<dbReference type="InterPro" id="IPR006652">
    <property type="entry name" value="Kelch_1"/>
</dbReference>
<dbReference type="Proteomes" id="UP000008144">
    <property type="component" value="Chromosome 12"/>
</dbReference>
<evidence type="ECO:0000256" key="2">
    <source>
        <dbReference type="ARBA" id="ARBA00022737"/>
    </source>
</evidence>
<reference evidence="3" key="3">
    <citation type="submission" date="2025-08" db="UniProtKB">
        <authorList>
            <consortium name="Ensembl"/>
        </authorList>
    </citation>
    <scope>IDENTIFICATION</scope>
</reference>
<dbReference type="InterPro" id="IPR015915">
    <property type="entry name" value="Kelch-typ_b-propeller"/>
</dbReference>
<dbReference type="Gene3D" id="2.120.10.80">
    <property type="entry name" value="Kelch-type beta propeller"/>
    <property type="match status" value="1"/>
</dbReference>
<reference evidence="4" key="1">
    <citation type="journal article" date="2002" name="Science">
        <title>The draft genome of Ciona intestinalis: insights into chordate and vertebrate origins.</title>
        <authorList>
            <person name="Dehal P."/>
            <person name="Satou Y."/>
            <person name="Campbell R.K."/>
            <person name="Chapman J."/>
            <person name="Degnan B."/>
            <person name="De Tomaso A."/>
            <person name="Davidson B."/>
            <person name="Di Gregorio A."/>
            <person name="Gelpke M."/>
            <person name="Goodstein D.M."/>
            <person name="Harafuji N."/>
            <person name="Hastings K.E."/>
            <person name="Ho I."/>
            <person name="Hotta K."/>
            <person name="Huang W."/>
            <person name="Kawashima T."/>
            <person name="Lemaire P."/>
            <person name="Martinez D."/>
            <person name="Meinertzhagen I.A."/>
            <person name="Necula S."/>
            <person name="Nonaka M."/>
            <person name="Putnam N."/>
            <person name="Rash S."/>
            <person name="Saiga H."/>
            <person name="Satake M."/>
            <person name="Terry A."/>
            <person name="Yamada L."/>
            <person name="Wang H.G."/>
            <person name="Awazu S."/>
            <person name="Azumi K."/>
            <person name="Boore J."/>
            <person name="Branno M."/>
            <person name="Chin-Bow S."/>
            <person name="DeSantis R."/>
            <person name="Doyle S."/>
            <person name="Francino P."/>
            <person name="Keys D.N."/>
            <person name="Haga S."/>
            <person name="Hayashi H."/>
            <person name="Hino K."/>
            <person name="Imai K.S."/>
            <person name="Inaba K."/>
            <person name="Kano S."/>
            <person name="Kobayashi K."/>
            <person name="Kobayashi M."/>
            <person name="Lee B.I."/>
            <person name="Makabe K.W."/>
            <person name="Manohar C."/>
            <person name="Matassi G."/>
            <person name="Medina M."/>
            <person name="Mochizuki Y."/>
            <person name="Mount S."/>
            <person name="Morishita T."/>
            <person name="Miura S."/>
            <person name="Nakayama A."/>
            <person name="Nishizaka S."/>
            <person name="Nomoto H."/>
            <person name="Ohta F."/>
            <person name="Oishi K."/>
            <person name="Rigoutsos I."/>
            <person name="Sano M."/>
            <person name="Sasaki A."/>
            <person name="Sasakura Y."/>
            <person name="Shoguchi E."/>
            <person name="Shin-i T."/>
            <person name="Spagnuolo A."/>
            <person name="Stainier D."/>
            <person name="Suzuki M.M."/>
            <person name="Tassy O."/>
            <person name="Takatori N."/>
            <person name="Tokuoka M."/>
            <person name="Yagi K."/>
            <person name="Yoshizaki F."/>
            <person name="Wada S."/>
            <person name="Zhang C."/>
            <person name="Hyatt P.D."/>
            <person name="Larimer F."/>
            <person name="Detter C."/>
            <person name="Doggett N."/>
            <person name="Glavina T."/>
            <person name="Hawkins T."/>
            <person name="Richardson P."/>
            <person name="Lucas S."/>
            <person name="Kohara Y."/>
            <person name="Levine M."/>
            <person name="Satoh N."/>
            <person name="Rokhsar D.S."/>
        </authorList>
    </citation>
    <scope>NUCLEOTIDE SEQUENCE [LARGE SCALE GENOMIC DNA]</scope>
</reference>
<reference evidence="3" key="4">
    <citation type="submission" date="2025-09" db="UniProtKB">
        <authorList>
            <consortium name="Ensembl"/>
        </authorList>
    </citation>
    <scope>IDENTIFICATION</scope>
</reference>
<keyword evidence="2" id="KW-0677">Repeat</keyword>
<dbReference type="SMART" id="SM00612">
    <property type="entry name" value="Kelch"/>
    <property type="match status" value="3"/>
</dbReference>
<evidence type="ECO:0000313" key="3">
    <source>
        <dbReference type="Ensembl" id="ENSCINP00000030293.1"/>
    </source>
</evidence>
<proteinExistence type="predicted"/>
<evidence type="ECO:0000313" key="4">
    <source>
        <dbReference type="Proteomes" id="UP000008144"/>
    </source>
</evidence>
<dbReference type="GeneTree" id="ENSGT00940000164156"/>
<dbReference type="SUPFAM" id="SSF117281">
    <property type="entry name" value="Kelch motif"/>
    <property type="match status" value="1"/>
</dbReference>
<keyword evidence="4" id="KW-1185">Reference proteome</keyword>
<reference evidence="3" key="2">
    <citation type="journal article" date="2008" name="Genome Biol.">
        <title>Improved genome assembly and evidence-based global gene model set for the chordate Ciona intestinalis: new insight into intron and operon populations.</title>
        <authorList>
            <person name="Satou Y."/>
            <person name="Mineta K."/>
            <person name="Ogasawara M."/>
            <person name="Sasakura Y."/>
            <person name="Shoguchi E."/>
            <person name="Ueno K."/>
            <person name="Yamada L."/>
            <person name="Matsumoto J."/>
            <person name="Wasserscheid J."/>
            <person name="Dewar K."/>
            <person name="Wiley G.B."/>
            <person name="Macmil S.L."/>
            <person name="Roe B.A."/>
            <person name="Zeller R.W."/>
            <person name="Hastings K.E."/>
            <person name="Lemaire P."/>
            <person name="Lindquist E."/>
            <person name="Endo T."/>
            <person name="Hotta K."/>
            <person name="Inaba K."/>
        </authorList>
    </citation>
    <scope>NUCLEOTIDE SEQUENCE [LARGE SCALE GENOMIC DNA]</scope>
    <source>
        <strain evidence="3">wild type</strain>
    </source>
</reference>
<sequence length="148" mass="16785">MIVGGWNTQKLVKIYDINRKSFKPLESTLYERYASTSVKINNHVYTAGGHRSKSVERLDLNQVDGGWNEVESMKKQRYLAASAVLNGQMCVAGGWHDGGSNIFSSVELYNPVVNTWTIIPSMKTKRFQHALVSYNGWYNKYKCNDKVG</sequence>
<dbReference type="PANTHER" id="PTHR46344">
    <property type="entry name" value="OS02G0202900 PROTEIN"/>
    <property type="match status" value="1"/>
</dbReference>
<keyword evidence="1" id="KW-0880">Kelch repeat</keyword>